<evidence type="ECO:0000256" key="1">
    <source>
        <dbReference type="SAM" id="MobiDB-lite"/>
    </source>
</evidence>
<organism evidence="2 3">
    <name type="scientific">Nitrospira lenta</name>
    <dbReference type="NCBI Taxonomy" id="1436998"/>
    <lineage>
        <taxon>Bacteria</taxon>
        <taxon>Pseudomonadati</taxon>
        <taxon>Nitrospirota</taxon>
        <taxon>Nitrospiria</taxon>
        <taxon>Nitrospirales</taxon>
        <taxon>Nitrospiraceae</taxon>
        <taxon>Nitrospira</taxon>
    </lineage>
</organism>
<keyword evidence="2" id="KW-0966">Cell projection</keyword>
<dbReference type="InParanoid" id="A0A330LDY5"/>
<dbReference type="InterPro" id="IPR005186">
    <property type="entry name" value="FlaG"/>
</dbReference>
<feature type="region of interest" description="Disordered" evidence="1">
    <location>
        <begin position="1"/>
        <end position="49"/>
    </location>
</feature>
<sequence length="120" mass="12989">MITSVTGKADLLTTPARGGEPDHAAAKQPTVARTQSDTEKTPTSPIDRTTLEQAVAKVSEDVQAQDTNLKFEVDDSTERVIVKVIATDSGKVIRELPPKEVVELAKFFDKSKGILLKKEA</sequence>
<dbReference type="Proteomes" id="UP000248168">
    <property type="component" value="Unassembled WGS sequence"/>
</dbReference>
<dbReference type="RefSeq" id="WP_121989475.1">
    <property type="nucleotide sequence ID" value="NZ_OUNR01000016.1"/>
</dbReference>
<dbReference type="SUPFAM" id="SSF160214">
    <property type="entry name" value="FlaG-like"/>
    <property type="match status" value="1"/>
</dbReference>
<accession>A0A330LDY5</accession>
<keyword evidence="2" id="KW-0282">Flagellum</keyword>
<dbReference type="AlphaFoldDB" id="A0A330LDY5"/>
<evidence type="ECO:0000313" key="2">
    <source>
        <dbReference type="EMBL" id="SPP65150.1"/>
    </source>
</evidence>
<protein>
    <submittedName>
        <fullName evidence="2">Flagellar protein FlaG</fullName>
    </submittedName>
</protein>
<gene>
    <name evidence="2" type="ORF">NITLEN_30064</name>
</gene>
<dbReference type="OrthoDB" id="5741693at2"/>
<keyword evidence="2" id="KW-0969">Cilium</keyword>
<dbReference type="Pfam" id="PF03646">
    <property type="entry name" value="FlaG"/>
    <property type="match status" value="1"/>
</dbReference>
<evidence type="ECO:0000313" key="3">
    <source>
        <dbReference type="Proteomes" id="UP000248168"/>
    </source>
</evidence>
<name>A0A330LDY5_9BACT</name>
<dbReference type="PANTHER" id="PTHR37166:SF1">
    <property type="entry name" value="PROTEIN FLAG"/>
    <property type="match status" value="1"/>
</dbReference>
<feature type="compositionally biased region" description="Polar residues" evidence="1">
    <location>
        <begin position="31"/>
        <end position="47"/>
    </location>
</feature>
<proteinExistence type="predicted"/>
<dbReference type="PANTHER" id="PTHR37166">
    <property type="entry name" value="PROTEIN FLAG"/>
    <property type="match status" value="1"/>
</dbReference>
<keyword evidence="3" id="KW-1185">Reference proteome</keyword>
<reference evidence="3" key="1">
    <citation type="submission" date="2018-04" db="EMBL/GenBank/DDBJ databases">
        <authorList>
            <person name="Lucker S."/>
            <person name="Sakoula D."/>
        </authorList>
    </citation>
    <scope>NUCLEOTIDE SEQUENCE [LARGE SCALE GENOMIC DNA]</scope>
</reference>
<dbReference type="EMBL" id="OUNR01000016">
    <property type="protein sequence ID" value="SPP65150.1"/>
    <property type="molecule type" value="Genomic_DNA"/>
</dbReference>
<dbReference type="Gene3D" id="3.30.160.170">
    <property type="entry name" value="FlaG-like"/>
    <property type="match status" value="1"/>
</dbReference>
<dbReference type="InterPro" id="IPR035924">
    <property type="entry name" value="FlaG-like_sf"/>
</dbReference>